<sequence>MAAALAVTAAVAARDTGGASPVVAEPPGEQGPAGADEWFDRARASGGTVDIGQRGLKAQAQAATLRRGLRADAASWSALGPSNLGGRLTDVVVDPIRPDTVYAASASGGVWKSTDGGQSMAYAWSPELPQPVGALAIGSDGVLYAGTGESNPGGGSTSFGGAGVYRSTDAGATWQSIGLTDTERIGRIVVDPTNPNRVFVAASGRLFGAGGSRGLYASTNRGDTWKLALAGDNPATGVIDVAISAADPNTIFAAAWEHRRTPGTRPYGGPGSGLYRSTDGGATFTRLAGGLPAAGPRGGRIGVAVAPSDPQRVYTIWSDDAGELLGAWTSTDKGATWKAMGSGLSTGGFAWWFGRLWVDPAKPTRVFSAGVPMQESTDAGQTWRSSGGIHADQHGLAFDPRVAGRVFIGNDGGFYRSTTGGSVSGQWTRARNLANMQFYTVAVSAQDPSRIAGGLQDNGSVRSWAGWGSHLGGDGLANVIDPTNRDKLYACSQNGACSYSTNGGNSMQPFGQTTSSRRAWLTPVVLDPKNPSVVYYGGERLNRSTNSAAAFSAISPDLSRGPSGSSSYNTISTIGIAASDTKVIYVGTDDGRMWITRNTGQGWTEITAGLPQRWITRVAVDPTDAERAYVTLSGFTVDDHASHVFETTNGGRSWRNISTGLPNAPVNDVVVDPADRKRLYVATDVGVFTAASAGGEWTPAGAGLPNVPVFDLETTTSGGRTLVTAATFGLGIYRLAG</sequence>
<evidence type="ECO:0000256" key="1">
    <source>
        <dbReference type="ARBA" id="ARBA00022737"/>
    </source>
</evidence>
<proteinExistence type="predicted"/>
<dbReference type="InterPro" id="IPR015943">
    <property type="entry name" value="WD40/YVTN_repeat-like_dom_sf"/>
</dbReference>
<name>A0ABN3NP61_9ACTN</name>
<dbReference type="SUPFAM" id="SSF50939">
    <property type="entry name" value="Sialidases"/>
    <property type="match status" value="1"/>
</dbReference>
<dbReference type="RefSeq" id="WP_344173381.1">
    <property type="nucleotide sequence ID" value="NZ_BAAARY010000015.1"/>
</dbReference>
<dbReference type="SUPFAM" id="SSF110296">
    <property type="entry name" value="Oligoxyloglucan reducing end-specific cellobiohydrolase"/>
    <property type="match status" value="2"/>
</dbReference>
<reference evidence="3 4" key="1">
    <citation type="journal article" date="2019" name="Int. J. Syst. Evol. Microbiol.">
        <title>The Global Catalogue of Microorganisms (GCM) 10K type strain sequencing project: providing services to taxonomists for standard genome sequencing and annotation.</title>
        <authorList>
            <consortium name="The Broad Institute Genomics Platform"/>
            <consortium name="The Broad Institute Genome Sequencing Center for Infectious Disease"/>
            <person name="Wu L."/>
            <person name="Ma J."/>
        </authorList>
    </citation>
    <scope>NUCLEOTIDE SEQUENCE [LARGE SCALE GENOMIC DNA]</scope>
    <source>
        <strain evidence="3 4">JCM 3367</strain>
    </source>
</reference>
<gene>
    <name evidence="3" type="ORF">GCM10010201_29230</name>
</gene>
<keyword evidence="1" id="KW-0677">Repeat</keyword>
<protein>
    <submittedName>
        <fullName evidence="3">Exo-alpha-sialidase</fullName>
    </submittedName>
</protein>
<keyword evidence="4" id="KW-1185">Reference proteome</keyword>
<dbReference type="PANTHER" id="PTHR43739:SF5">
    <property type="entry name" value="EXO-ALPHA-SIALIDASE"/>
    <property type="match status" value="1"/>
</dbReference>
<feature type="domain" description="Sortilin N-terminal" evidence="2">
    <location>
        <begin position="164"/>
        <end position="287"/>
    </location>
</feature>
<dbReference type="InterPro" id="IPR031778">
    <property type="entry name" value="Sortilin_N"/>
</dbReference>
<dbReference type="Gene3D" id="2.130.10.10">
    <property type="entry name" value="YVTN repeat-like/Quinoprotein amine dehydrogenase"/>
    <property type="match status" value="5"/>
</dbReference>
<evidence type="ECO:0000313" key="3">
    <source>
        <dbReference type="EMBL" id="GAA2528411.1"/>
    </source>
</evidence>
<dbReference type="CDD" id="cd15482">
    <property type="entry name" value="Sialidase_non-viral"/>
    <property type="match status" value="1"/>
</dbReference>
<accession>A0ABN3NP61</accession>
<comment type="caution">
    <text evidence="3">The sequence shown here is derived from an EMBL/GenBank/DDBJ whole genome shotgun (WGS) entry which is preliminary data.</text>
</comment>
<dbReference type="EMBL" id="BAAARY010000015">
    <property type="protein sequence ID" value="GAA2528411.1"/>
    <property type="molecule type" value="Genomic_DNA"/>
</dbReference>
<dbReference type="Proteomes" id="UP001499978">
    <property type="component" value="Unassembled WGS sequence"/>
</dbReference>
<dbReference type="PANTHER" id="PTHR43739">
    <property type="entry name" value="XYLOGLUCANASE (EUROFUNG)"/>
    <property type="match status" value="1"/>
</dbReference>
<dbReference type="Pfam" id="PF15902">
    <property type="entry name" value="Sortilin-Vps10"/>
    <property type="match status" value="1"/>
</dbReference>
<evidence type="ECO:0000313" key="4">
    <source>
        <dbReference type="Proteomes" id="UP001499978"/>
    </source>
</evidence>
<organism evidence="3 4">
    <name type="scientific">Pilimelia columellifera subsp. columellifera</name>
    <dbReference type="NCBI Taxonomy" id="706583"/>
    <lineage>
        <taxon>Bacteria</taxon>
        <taxon>Bacillati</taxon>
        <taxon>Actinomycetota</taxon>
        <taxon>Actinomycetes</taxon>
        <taxon>Micromonosporales</taxon>
        <taxon>Micromonosporaceae</taxon>
        <taxon>Pilimelia</taxon>
    </lineage>
</organism>
<evidence type="ECO:0000259" key="2">
    <source>
        <dbReference type="Pfam" id="PF15902"/>
    </source>
</evidence>
<dbReference type="InterPro" id="IPR036278">
    <property type="entry name" value="Sialidase_sf"/>
</dbReference>
<dbReference type="InterPro" id="IPR052025">
    <property type="entry name" value="Xyloglucanase_GH74"/>
</dbReference>